<evidence type="ECO:0000256" key="2">
    <source>
        <dbReference type="ARBA" id="ARBA00022723"/>
    </source>
</evidence>
<keyword evidence="5" id="KW-0238">DNA-binding</keyword>
<keyword evidence="3 8" id="KW-0862">Zinc</keyword>
<evidence type="ECO:0000256" key="4">
    <source>
        <dbReference type="ARBA" id="ARBA00023038"/>
    </source>
</evidence>
<feature type="domain" description="LIM zinc-binding" evidence="9">
    <location>
        <begin position="37"/>
        <end position="96"/>
    </location>
</feature>
<evidence type="ECO:0000256" key="1">
    <source>
        <dbReference type="ARBA" id="ARBA00004123"/>
    </source>
</evidence>
<dbReference type="InterPro" id="IPR001781">
    <property type="entry name" value="Znf_LIM"/>
</dbReference>
<organism evidence="10 11">
    <name type="scientific">Cordylochernes scorpioides</name>
    <dbReference type="NCBI Taxonomy" id="51811"/>
    <lineage>
        <taxon>Eukaryota</taxon>
        <taxon>Metazoa</taxon>
        <taxon>Ecdysozoa</taxon>
        <taxon>Arthropoda</taxon>
        <taxon>Chelicerata</taxon>
        <taxon>Arachnida</taxon>
        <taxon>Pseudoscorpiones</taxon>
        <taxon>Cheliferoidea</taxon>
        <taxon>Chernetidae</taxon>
        <taxon>Cordylochernes</taxon>
    </lineage>
</organism>
<dbReference type="Proteomes" id="UP001235939">
    <property type="component" value="Chromosome 16"/>
</dbReference>
<dbReference type="Pfam" id="PF00412">
    <property type="entry name" value="LIM"/>
    <property type="match status" value="1"/>
</dbReference>
<proteinExistence type="predicted"/>
<evidence type="ECO:0000256" key="6">
    <source>
        <dbReference type="ARBA" id="ARBA00023155"/>
    </source>
</evidence>
<keyword evidence="6" id="KW-0371">Homeobox</keyword>
<dbReference type="SMART" id="SM00132">
    <property type="entry name" value="LIM"/>
    <property type="match status" value="1"/>
</dbReference>
<evidence type="ECO:0000313" key="10">
    <source>
        <dbReference type="EMBL" id="UYV78236.1"/>
    </source>
</evidence>
<keyword evidence="11" id="KW-1185">Reference proteome</keyword>
<evidence type="ECO:0000256" key="7">
    <source>
        <dbReference type="ARBA" id="ARBA00023242"/>
    </source>
</evidence>
<evidence type="ECO:0000259" key="9">
    <source>
        <dbReference type="PROSITE" id="PS50023"/>
    </source>
</evidence>
<name>A0ABY6LAR6_9ARAC</name>
<dbReference type="EMBL" id="CP092878">
    <property type="protein sequence ID" value="UYV78236.1"/>
    <property type="molecule type" value="Genomic_DNA"/>
</dbReference>
<dbReference type="PROSITE" id="PS50023">
    <property type="entry name" value="LIM_DOMAIN_2"/>
    <property type="match status" value="1"/>
</dbReference>
<comment type="subcellular location">
    <subcellularLocation>
        <location evidence="1">Nucleus</location>
    </subcellularLocation>
</comment>
<dbReference type="PANTHER" id="PTHR24208:SF128">
    <property type="entry name" value="LIM3, ISOFORM G"/>
    <property type="match status" value="1"/>
</dbReference>
<evidence type="ECO:0000313" key="11">
    <source>
        <dbReference type="Proteomes" id="UP001235939"/>
    </source>
</evidence>
<dbReference type="PROSITE" id="PS00478">
    <property type="entry name" value="LIM_DOMAIN_1"/>
    <property type="match status" value="1"/>
</dbReference>
<dbReference type="InterPro" id="IPR050453">
    <property type="entry name" value="LIM_Homeobox_TF"/>
</dbReference>
<dbReference type="Gene3D" id="2.10.110.10">
    <property type="entry name" value="Cysteine Rich Protein"/>
    <property type="match status" value="2"/>
</dbReference>
<sequence length="206" mass="23188">MTTPCVRSDMTTAAQLFHVAAGGDKLRPSPFLLATIPKCAGCETPILDRFILKVLDRSWHSRCLRCADCQTPLADKCFARSGQVFCREDFFSWRERLRTDTVDAAGGSGPSVRDANKGSRPAKWYVGPRTMSTIFTASCASSAKRQLNTGDQFYLMEDCKLVCKHDYEAAKSRVYKLRKYNNNNKPLFRVTDPIQDSPEVCIRTKQ</sequence>
<gene>
    <name evidence="10" type="ORF">LAZ67_16000612</name>
</gene>
<dbReference type="PANTHER" id="PTHR24208">
    <property type="entry name" value="LIM/HOMEOBOX PROTEIN LHX"/>
    <property type="match status" value="1"/>
</dbReference>
<accession>A0ABY6LAR6</accession>
<evidence type="ECO:0000256" key="5">
    <source>
        <dbReference type="ARBA" id="ARBA00023125"/>
    </source>
</evidence>
<dbReference type="SUPFAM" id="SSF57716">
    <property type="entry name" value="Glucocorticoid receptor-like (DNA-binding domain)"/>
    <property type="match status" value="2"/>
</dbReference>
<protein>
    <submittedName>
        <fullName evidence="10">LHX3</fullName>
    </submittedName>
</protein>
<keyword evidence="4 8" id="KW-0440">LIM domain</keyword>
<evidence type="ECO:0000256" key="3">
    <source>
        <dbReference type="ARBA" id="ARBA00022833"/>
    </source>
</evidence>
<keyword evidence="7" id="KW-0539">Nucleus</keyword>
<evidence type="ECO:0000256" key="8">
    <source>
        <dbReference type="PROSITE-ProRule" id="PRU00125"/>
    </source>
</evidence>
<keyword evidence="2 8" id="KW-0479">Metal-binding</keyword>
<reference evidence="10 11" key="1">
    <citation type="submission" date="2022-01" db="EMBL/GenBank/DDBJ databases">
        <title>A chromosomal length assembly of Cordylochernes scorpioides.</title>
        <authorList>
            <person name="Zeh D."/>
            <person name="Zeh J."/>
        </authorList>
    </citation>
    <scope>NUCLEOTIDE SEQUENCE [LARGE SCALE GENOMIC DNA]</scope>
    <source>
        <strain evidence="10">IN4F17</strain>
        <tissue evidence="10">Whole Body</tissue>
    </source>
</reference>